<evidence type="ECO:0000256" key="1">
    <source>
        <dbReference type="ARBA" id="ARBA00004742"/>
    </source>
</evidence>
<keyword evidence="5" id="KW-0547">Nucleotide-binding</keyword>
<evidence type="ECO:0000256" key="8">
    <source>
        <dbReference type="ARBA" id="ARBA00023239"/>
    </source>
</evidence>
<sequence>MRSLPNGYRADFRRLADEGNPTRASDYLELLSMQKSSRERDEFSDHAVAVSLSRSLTSLHGRQGPKIRTREPRRVQLPREAEPQAAVPHTPCWSQREAADGVLEDISDVGINPVVVFHNTTVPELTEHALAYEPAAHVTARGALAVLSGEKTGLSLADRRLVRDAAPAPGADAAFWGRGSPNVAMSAREFEINRERAVDFLNTLPRLYVTDGFLLASGAQGEAGDQVRVVTGRPSHALFARQFLQRPRGDGDEALAAFGEPDFTLYDAGDFPANRAAAFASSSTLCTLSFQHREAVVLGTQYLGELRDVLLTYLNGRLTERGALCLRAACSAGAGAGGATTLFLGLPGTGKSTLAAHGPRLVAQDGAAGLRPAREPAVHAAAVGFGAVLENVTFDAETREVDFEDTAAIYYFLSGYTTRVARHPETGAPETHAAFSPCFWASPLLGHPCRYALALRERLRAHRPRLWMMNTGYAGGGVASGGRRIPLQTSRTIVEAIQSGRLGAEGAEDDALLPLLGLRVPTRIPGVDDAWLRPRELWTDGQAYDAELRRLASLFVRNAERYADGGGFLSPEDVIALREAGPDPYAR</sequence>
<name>A0AAD9ILZ6_PROWI</name>
<dbReference type="SUPFAM" id="SSF68923">
    <property type="entry name" value="PEP carboxykinase N-terminal domain"/>
    <property type="match status" value="1"/>
</dbReference>
<dbReference type="GO" id="GO:0004612">
    <property type="term" value="F:phosphoenolpyruvate carboxykinase (ATP) activity"/>
    <property type="evidence" value="ECO:0007669"/>
    <property type="project" value="UniProtKB-EC"/>
</dbReference>
<keyword evidence="7" id="KW-0067">ATP-binding</keyword>
<dbReference type="Gene3D" id="3.40.449.10">
    <property type="entry name" value="Phosphoenolpyruvate Carboxykinase, domain 1"/>
    <property type="match status" value="1"/>
</dbReference>
<evidence type="ECO:0000256" key="4">
    <source>
        <dbReference type="ARBA" id="ARBA00022432"/>
    </source>
</evidence>
<dbReference type="InterPro" id="IPR008210">
    <property type="entry name" value="PEP_carboxykinase_N"/>
</dbReference>
<dbReference type="EC" id="4.1.1.49" evidence="3"/>
<comment type="catalytic activity">
    <reaction evidence="9">
        <text>oxaloacetate + ATP = phosphoenolpyruvate + ADP + CO2</text>
        <dbReference type="Rhea" id="RHEA:18617"/>
        <dbReference type="ChEBI" id="CHEBI:16452"/>
        <dbReference type="ChEBI" id="CHEBI:16526"/>
        <dbReference type="ChEBI" id="CHEBI:30616"/>
        <dbReference type="ChEBI" id="CHEBI:58702"/>
        <dbReference type="ChEBI" id="CHEBI:456216"/>
        <dbReference type="EC" id="4.1.1.49"/>
    </reaction>
</comment>
<evidence type="ECO:0000256" key="5">
    <source>
        <dbReference type="ARBA" id="ARBA00022741"/>
    </source>
</evidence>
<gene>
    <name evidence="10" type="ORF">QBZ16_003507</name>
</gene>
<dbReference type="AlphaFoldDB" id="A0AAD9ILZ6"/>
<dbReference type="Pfam" id="PF01293">
    <property type="entry name" value="PEPCK_ATP"/>
    <property type="match status" value="2"/>
</dbReference>
<keyword evidence="6" id="KW-0210">Decarboxylase</keyword>
<proteinExistence type="inferred from homology"/>
<dbReference type="SUPFAM" id="SSF53795">
    <property type="entry name" value="PEP carboxykinase-like"/>
    <property type="match status" value="1"/>
</dbReference>
<organism evidence="10 11">
    <name type="scientific">Prototheca wickerhamii</name>
    <dbReference type="NCBI Taxonomy" id="3111"/>
    <lineage>
        <taxon>Eukaryota</taxon>
        <taxon>Viridiplantae</taxon>
        <taxon>Chlorophyta</taxon>
        <taxon>core chlorophytes</taxon>
        <taxon>Trebouxiophyceae</taxon>
        <taxon>Chlorellales</taxon>
        <taxon>Chlorellaceae</taxon>
        <taxon>Prototheca</taxon>
    </lineage>
</organism>
<evidence type="ECO:0000256" key="2">
    <source>
        <dbReference type="ARBA" id="ARBA00006052"/>
    </source>
</evidence>
<reference evidence="10" key="1">
    <citation type="submission" date="2021-01" db="EMBL/GenBank/DDBJ databases">
        <authorList>
            <person name="Eckstrom K.M.E."/>
        </authorList>
    </citation>
    <scope>NUCLEOTIDE SEQUENCE</scope>
    <source>
        <strain evidence="10">UVCC 0001</strain>
    </source>
</reference>
<accession>A0AAD9ILZ6</accession>
<dbReference type="GO" id="GO:0005524">
    <property type="term" value="F:ATP binding"/>
    <property type="evidence" value="ECO:0007669"/>
    <property type="project" value="UniProtKB-KW"/>
</dbReference>
<evidence type="ECO:0000256" key="7">
    <source>
        <dbReference type="ARBA" id="ARBA00022840"/>
    </source>
</evidence>
<dbReference type="PANTHER" id="PTHR30031">
    <property type="entry name" value="PHOSPHOENOLPYRUVATE CARBOXYKINASE ATP"/>
    <property type="match status" value="1"/>
</dbReference>
<dbReference type="GO" id="GO:0005829">
    <property type="term" value="C:cytosol"/>
    <property type="evidence" value="ECO:0007669"/>
    <property type="project" value="TreeGrafter"/>
</dbReference>
<keyword evidence="4" id="KW-0312">Gluconeogenesis</keyword>
<keyword evidence="11" id="KW-1185">Reference proteome</keyword>
<keyword evidence="8" id="KW-0456">Lyase</keyword>
<dbReference type="InterPro" id="IPR013035">
    <property type="entry name" value="PEP_carboxykinase_C"/>
</dbReference>
<evidence type="ECO:0000313" key="10">
    <source>
        <dbReference type="EMBL" id="KAK2078667.1"/>
    </source>
</evidence>
<evidence type="ECO:0000256" key="9">
    <source>
        <dbReference type="ARBA" id="ARBA00047371"/>
    </source>
</evidence>
<dbReference type="Proteomes" id="UP001255856">
    <property type="component" value="Unassembled WGS sequence"/>
</dbReference>
<dbReference type="PANTHER" id="PTHR30031:SF0">
    <property type="entry name" value="PHOSPHOENOLPYRUVATE CARBOXYKINASE (ATP)"/>
    <property type="match status" value="1"/>
</dbReference>
<protein>
    <recommendedName>
        <fullName evidence="3">phosphoenolpyruvate carboxykinase (ATP)</fullName>
        <ecNumber evidence="3">4.1.1.49</ecNumber>
    </recommendedName>
</protein>
<dbReference type="GO" id="GO:0006094">
    <property type="term" value="P:gluconeogenesis"/>
    <property type="evidence" value="ECO:0007669"/>
    <property type="project" value="UniProtKB-KW"/>
</dbReference>
<dbReference type="EMBL" id="JASFZW010000004">
    <property type="protein sequence ID" value="KAK2078667.1"/>
    <property type="molecule type" value="Genomic_DNA"/>
</dbReference>
<dbReference type="Gene3D" id="3.90.228.20">
    <property type="match status" value="1"/>
</dbReference>
<evidence type="ECO:0000313" key="11">
    <source>
        <dbReference type="Proteomes" id="UP001255856"/>
    </source>
</evidence>
<comment type="caution">
    <text evidence="10">The sequence shown here is derived from an EMBL/GenBank/DDBJ whole genome shotgun (WGS) entry which is preliminary data.</text>
</comment>
<evidence type="ECO:0000256" key="6">
    <source>
        <dbReference type="ARBA" id="ARBA00022793"/>
    </source>
</evidence>
<comment type="pathway">
    <text evidence="1">Carbohydrate biosynthesis; gluconeogenesis.</text>
</comment>
<evidence type="ECO:0000256" key="3">
    <source>
        <dbReference type="ARBA" id="ARBA00012363"/>
    </source>
</evidence>
<comment type="similarity">
    <text evidence="2">Belongs to the phosphoenolpyruvate carboxykinase (ATP) family.</text>
</comment>
<dbReference type="InterPro" id="IPR001272">
    <property type="entry name" value="PEP_carboxykinase_ATP"/>
</dbReference>